<name>A0A915L3I9_ROMCU</name>
<accession>A0A915L3I9</accession>
<dbReference type="Proteomes" id="UP000887565">
    <property type="component" value="Unplaced"/>
</dbReference>
<keyword evidence="1" id="KW-1185">Reference proteome</keyword>
<reference evidence="2" key="1">
    <citation type="submission" date="2022-11" db="UniProtKB">
        <authorList>
            <consortium name="WormBaseParasite"/>
        </authorList>
    </citation>
    <scope>IDENTIFICATION</scope>
</reference>
<organism evidence="1 2">
    <name type="scientific">Romanomermis culicivorax</name>
    <name type="common">Nematode worm</name>
    <dbReference type="NCBI Taxonomy" id="13658"/>
    <lineage>
        <taxon>Eukaryota</taxon>
        <taxon>Metazoa</taxon>
        <taxon>Ecdysozoa</taxon>
        <taxon>Nematoda</taxon>
        <taxon>Enoplea</taxon>
        <taxon>Dorylaimia</taxon>
        <taxon>Mermithida</taxon>
        <taxon>Mermithoidea</taxon>
        <taxon>Mermithidae</taxon>
        <taxon>Romanomermis</taxon>
    </lineage>
</organism>
<proteinExistence type="predicted"/>
<protein>
    <submittedName>
        <fullName evidence="2">Uncharacterized protein</fullName>
    </submittedName>
</protein>
<dbReference type="WBParaSite" id="nRc.2.0.1.t44329-RA">
    <property type="protein sequence ID" value="nRc.2.0.1.t44329-RA"/>
    <property type="gene ID" value="nRc.2.0.1.g44329"/>
</dbReference>
<evidence type="ECO:0000313" key="2">
    <source>
        <dbReference type="WBParaSite" id="nRc.2.0.1.t44329-RA"/>
    </source>
</evidence>
<dbReference type="AlphaFoldDB" id="A0A915L3I9"/>
<sequence length="72" mass="8175">MDPSVKFLSRGTLREMVLINFFGCLGVPVTRAIHIHATNASLALYQYLQAHYRTTYQEQQPRLSPDVAVLIL</sequence>
<evidence type="ECO:0000313" key="1">
    <source>
        <dbReference type="Proteomes" id="UP000887565"/>
    </source>
</evidence>